<feature type="transmembrane region" description="Helical" evidence="1">
    <location>
        <begin position="70"/>
        <end position="90"/>
    </location>
</feature>
<evidence type="ECO:0000256" key="1">
    <source>
        <dbReference type="SAM" id="Phobius"/>
    </source>
</evidence>
<keyword evidence="1" id="KW-0812">Transmembrane</keyword>
<dbReference type="Proteomes" id="UP000596049">
    <property type="component" value="Chromosome"/>
</dbReference>
<evidence type="ECO:0000313" key="2">
    <source>
        <dbReference type="EMBL" id="QQP10892.1"/>
    </source>
</evidence>
<feature type="transmembrane region" description="Helical" evidence="1">
    <location>
        <begin position="27"/>
        <end position="50"/>
    </location>
</feature>
<dbReference type="EMBL" id="CP067341">
    <property type="protein sequence ID" value="QQP10892.1"/>
    <property type="molecule type" value="Genomic_DNA"/>
</dbReference>
<protein>
    <submittedName>
        <fullName evidence="2">Uncharacterized protein</fullName>
    </submittedName>
</protein>
<sequence length="208" mass="23229">MTSPSSDNNKNKDDDSTEQSKNGFFDFLYCGETKFIIIFIAAIVVIKVFFIDEFNSFLTYFKGFNMMNQFLIPSLFGALGGYCYIIIDGVKGGYRQDIKHIKKKFSFVGSVAGITAVNLLNPSGTVSQVMILGLIAGLSGFSYLKRNALVDSHREDSIMEDLKSDSKVLSTEEVDSLSSKGESPNEKAEVIYSNMLEMMKRYEDKNKS</sequence>
<keyword evidence="3" id="KW-1185">Reference proteome</keyword>
<keyword evidence="1" id="KW-0472">Membrane</keyword>
<organism evidence="2 3">
    <name type="scientific">Lysinibacillus agricola</name>
    <dbReference type="NCBI Taxonomy" id="2590012"/>
    <lineage>
        <taxon>Bacteria</taxon>
        <taxon>Bacillati</taxon>
        <taxon>Bacillota</taxon>
        <taxon>Bacilli</taxon>
        <taxon>Bacillales</taxon>
        <taxon>Bacillaceae</taxon>
        <taxon>Lysinibacillus</taxon>
    </lineage>
</organism>
<reference evidence="2 3" key="1">
    <citation type="submission" date="2020-01" db="EMBL/GenBank/DDBJ databases">
        <authorList>
            <person name="Liu G."/>
            <person name="Liu B."/>
        </authorList>
    </citation>
    <scope>NUCLEOTIDE SEQUENCE [LARGE SCALE GENOMIC DNA]</scope>
    <source>
        <strain evidence="2 3">FJAT-51161</strain>
    </source>
</reference>
<proteinExistence type="predicted"/>
<evidence type="ECO:0000313" key="3">
    <source>
        <dbReference type="Proteomes" id="UP000596049"/>
    </source>
</evidence>
<dbReference type="RefSeq" id="WP_053595648.1">
    <property type="nucleotide sequence ID" value="NZ_CP067341.1"/>
</dbReference>
<accession>A0ABX7ANM4</accession>
<feature type="transmembrane region" description="Helical" evidence="1">
    <location>
        <begin position="126"/>
        <end position="144"/>
    </location>
</feature>
<keyword evidence="1" id="KW-1133">Transmembrane helix</keyword>
<name>A0ABX7ANM4_9BACI</name>
<gene>
    <name evidence="2" type="ORF">FJQ98_16735</name>
</gene>